<dbReference type="RefSeq" id="WP_179632774.1">
    <property type="nucleotide sequence ID" value="NZ_JACCFH010000001.1"/>
</dbReference>
<dbReference type="InterPro" id="IPR010121">
    <property type="entry name" value="Pyruvate_phosphate_dikinase"/>
</dbReference>
<dbReference type="PANTHER" id="PTHR22931:SF9">
    <property type="entry name" value="PYRUVATE, PHOSPHATE DIKINASE 1, CHLOROPLASTIC"/>
    <property type="match status" value="1"/>
</dbReference>
<name>A0A7Y9UIK7_9BURK</name>
<accession>A0A7Y9UIK7</accession>
<proteinExistence type="predicted"/>
<dbReference type="GO" id="GO:0016301">
    <property type="term" value="F:kinase activity"/>
    <property type="evidence" value="ECO:0007669"/>
    <property type="project" value="UniProtKB-KW"/>
</dbReference>
<keyword evidence="4" id="KW-1185">Reference proteome</keyword>
<keyword evidence="3" id="KW-0418">Kinase</keyword>
<dbReference type="InterPro" id="IPR036637">
    <property type="entry name" value="Phosphohistidine_dom_sf"/>
</dbReference>
<dbReference type="PANTHER" id="PTHR22931">
    <property type="entry name" value="PHOSPHOENOLPYRUVATE DIKINASE-RELATED"/>
    <property type="match status" value="1"/>
</dbReference>
<gene>
    <name evidence="3" type="ORF">BDD16_000801</name>
</gene>
<dbReference type="Gene3D" id="1.20.80.30">
    <property type="match status" value="1"/>
</dbReference>
<sequence length="555" mass="58860">MPATPVIPPVPVPASPLPPEVYTFGTADASRADTLGPAQLGFKAWNLLRMAELGLPVPPGLVLGTAWCQAAAAARTPAVWREALARLEQASGLRFGDARQPLLVSVRSGAPVSMPGMMQTLLDIGLCETTLPGFLRQTGHPRLVWDAYRRLVATYGETVARLDGELFEAELRTLAGHRDERDLDFSELRTLTRRYLALYREHAGQPFPQDPQVQLAGAIEAVFASWQSPQAQAYRAMHGIDATVGTAVTVQQMVFGNAGGVSGAGVGFTRDPTSGEPVPWVDFLLHAQGEDVVSGRRRAHGHQGLAERAPAVWQQLLAATRRVEAALGDMQDFEFTVQDGRLYLLQTRTGKRSARAAVRIALDLVEEGVLSAAQAAARLGPVDAAACGWTRIVAAMPGATNAAAEPLARAASAQAGVASGEIALDEARVRERRAAGVPVLLLRRDAETRDLAALELAGGLLTSRGARTAHAAVVARQLGKVCLVGCEALQIDEATRTVCLGERSFREGEVLTLDGNDGAVYAGDVRTETVTDADLLARWRRLGAARTAAGIGPSA</sequence>
<dbReference type="Pfam" id="PF01326">
    <property type="entry name" value="PPDK_N"/>
    <property type="match status" value="1"/>
</dbReference>
<evidence type="ECO:0000313" key="3">
    <source>
        <dbReference type="EMBL" id="NYG31815.1"/>
    </source>
</evidence>
<dbReference type="AlphaFoldDB" id="A0A7Y9UIK7"/>
<feature type="domain" description="Pyruvate phosphate dikinase AMP/ATP-binding" evidence="2">
    <location>
        <begin position="75"/>
        <end position="297"/>
    </location>
</feature>
<evidence type="ECO:0000259" key="2">
    <source>
        <dbReference type="Pfam" id="PF01326"/>
    </source>
</evidence>
<keyword evidence="3" id="KW-0670">Pyruvate</keyword>
<feature type="domain" description="PEP-utilising enzyme mobile" evidence="1">
    <location>
        <begin position="439"/>
        <end position="518"/>
    </location>
</feature>
<dbReference type="Proteomes" id="UP000518288">
    <property type="component" value="Unassembled WGS sequence"/>
</dbReference>
<organism evidence="3 4">
    <name type="scientific">Sphaerotilus montanus</name>
    <dbReference type="NCBI Taxonomy" id="522889"/>
    <lineage>
        <taxon>Bacteria</taxon>
        <taxon>Pseudomonadati</taxon>
        <taxon>Pseudomonadota</taxon>
        <taxon>Betaproteobacteria</taxon>
        <taxon>Burkholderiales</taxon>
        <taxon>Sphaerotilaceae</taxon>
        <taxon>Sphaerotilus</taxon>
    </lineage>
</organism>
<dbReference type="GO" id="GO:0050242">
    <property type="term" value="F:pyruvate, phosphate dikinase activity"/>
    <property type="evidence" value="ECO:0007669"/>
    <property type="project" value="UniProtKB-EC"/>
</dbReference>
<dbReference type="InterPro" id="IPR008279">
    <property type="entry name" value="PEP-util_enz_mobile_dom"/>
</dbReference>
<dbReference type="SUPFAM" id="SSF52009">
    <property type="entry name" value="Phosphohistidine domain"/>
    <property type="match status" value="1"/>
</dbReference>
<dbReference type="Gene3D" id="3.30.470.20">
    <property type="entry name" value="ATP-grasp fold, B domain"/>
    <property type="match status" value="1"/>
</dbReference>
<dbReference type="Gene3D" id="1.10.189.10">
    <property type="entry name" value="Pyruvate Phosphate Dikinase, domain 2"/>
    <property type="match status" value="1"/>
</dbReference>
<dbReference type="InterPro" id="IPR018274">
    <property type="entry name" value="PEP_util_AS"/>
</dbReference>
<dbReference type="Pfam" id="PF00391">
    <property type="entry name" value="PEP-utilizers"/>
    <property type="match status" value="1"/>
</dbReference>
<dbReference type="GO" id="GO:0005524">
    <property type="term" value="F:ATP binding"/>
    <property type="evidence" value="ECO:0007669"/>
    <property type="project" value="InterPro"/>
</dbReference>
<reference evidence="3 4" key="1">
    <citation type="submission" date="2020-07" db="EMBL/GenBank/DDBJ databases">
        <title>Genomic Encyclopedia of Archaeal and Bacterial Type Strains, Phase II (KMG-II): from individual species to whole genera.</title>
        <authorList>
            <person name="Goeker M."/>
        </authorList>
    </citation>
    <scope>NUCLEOTIDE SEQUENCE [LARGE SCALE GENOMIC DNA]</scope>
    <source>
        <strain evidence="3 4">DSM 21226</strain>
    </source>
</reference>
<dbReference type="SUPFAM" id="SSF56059">
    <property type="entry name" value="Glutathione synthetase ATP-binding domain-like"/>
    <property type="match status" value="1"/>
</dbReference>
<dbReference type="InterPro" id="IPR002192">
    <property type="entry name" value="PPDK_AMP/ATP-bd"/>
</dbReference>
<protein>
    <submittedName>
        <fullName evidence="3">Pyruvate,orthophosphate dikinase</fullName>
        <ecNumber evidence="3">2.7.9.1</ecNumber>
    </submittedName>
</protein>
<dbReference type="InterPro" id="IPR013815">
    <property type="entry name" value="ATP_grasp_subdomain_1"/>
</dbReference>
<dbReference type="PROSITE" id="PS00370">
    <property type="entry name" value="PEP_ENZYMES_PHOS_SITE"/>
    <property type="match status" value="1"/>
</dbReference>
<dbReference type="Gene3D" id="3.30.1490.20">
    <property type="entry name" value="ATP-grasp fold, A domain"/>
    <property type="match status" value="1"/>
</dbReference>
<keyword evidence="3" id="KW-0808">Transferase</keyword>
<evidence type="ECO:0000259" key="1">
    <source>
        <dbReference type="Pfam" id="PF00391"/>
    </source>
</evidence>
<comment type="caution">
    <text evidence="3">The sequence shown here is derived from an EMBL/GenBank/DDBJ whole genome shotgun (WGS) entry which is preliminary data.</text>
</comment>
<evidence type="ECO:0000313" key="4">
    <source>
        <dbReference type="Proteomes" id="UP000518288"/>
    </source>
</evidence>
<dbReference type="EC" id="2.7.9.1" evidence="3"/>
<dbReference type="Gene3D" id="3.50.30.10">
    <property type="entry name" value="Phosphohistidine domain"/>
    <property type="match status" value="1"/>
</dbReference>
<dbReference type="EMBL" id="JACCFH010000001">
    <property type="protein sequence ID" value="NYG31815.1"/>
    <property type="molecule type" value="Genomic_DNA"/>
</dbReference>